<sequence>MLVNTTGIVLGKIKYQEHSLIVNCYTKEYGLQSYILHHILRKKKGKINPAYFLALSQLELKATHKKNQSIHKINDVRLLHTYTSLHTNVYKSSVALFLAEVLQSVLKEEEENSNLYNFLETSLLWYDLNEFNANFHILFLLKLSQHLGLYPNIKNIDQHFFLHDANYAKINTLKELLGINFDTLSSIKMTAQLRQDILQEILHYFSVNLGSFKQPKSLAILHNVFN</sequence>
<evidence type="ECO:0000256" key="4">
    <source>
        <dbReference type="HAMAP-Rule" id="MF_00201"/>
    </source>
</evidence>
<proteinExistence type="inferred from homology"/>
<reference evidence="7" key="1">
    <citation type="journal article" date="2019" name="Int. J. Syst. Evol. Microbiol.">
        <title>The Global Catalogue of Microorganisms (GCM) 10K type strain sequencing project: providing services to taxonomists for standard genome sequencing and annotation.</title>
        <authorList>
            <consortium name="The Broad Institute Genomics Platform"/>
            <consortium name="The Broad Institute Genome Sequencing Center for Infectious Disease"/>
            <person name="Wu L."/>
            <person name="Ma J."/>
        </authorList>
    </citation>
    <scope>NUCLEOTIDE SEQUENCE [LARGE SCALE GENOMIC DNA]</scope>
    <source>
        <strain evidence="7">CCUG 62114</strain>
    </source>
</reference>
<comment type="caution">
    <text evidence="6">The sequence shown here is derived from an EMBL/GenBank/DDBJ whole genome shotgun (WGS) entry which is preliminary data.</text>
</comment>
<dbReference type="HAMAP" id="MF_00201">
    <property type="entry name" value="RecO"/>
    <property type="match status" value="1"/>
</dbReference>
<dbReference type="SUPFAM" id="SSF57863">
    <property type="entry name" value="ArfGap/RecO-like zinc finger"/>
    <property type="match status" value="1"/>
</dbReference>
<evidence type="ECO:0000313" key="6">
    <source>
        <dbReference type="EMBL" id="MFD0964560.1"/>
    </source>
</evidence>
<keyword evidence="1 4" id="KW-0227">DNA damage</keyword>
<dbReference type="Pfam" id="PF02565">
    <property type="entry name" value="RecO_C"/>
    <property type="match status" value="1"/>
</dbReference>
<dbReference type="Gene3D" id="2.40.50.140">
    <property type="entry name" value="Nucleic acid-binding proteins"/>
    <property type="match status" value="1"/>
</dbReference>
<evidence type="ECO:0000259" key="5">
    <source>
        <dbReference type="Pfam" id="PF11967"/>
    </source>
</evidence>
<dbReference type="SUPFAM" id="SSF50249">
    <property type="entry name" value="Nucleic acid-binding proteins"/>
    <property type="match status" value="1"/>
</dbReference>
<dbReference type="EMBL" id="JBHTJM010000009">
    <property type="protein sequence ID" value="MFD0964560.1"/>
    <property type="molecule type" value="Genomic_DNA"/>
</dbReference>
<dbReference type="PANTHER" id="PTHR33991">
    <property type="entry name" value="DNA REPAIR PROTEIN RECO"/>
    <property type="match status" value="1"/>
</dbReference>
<keyword evidence="3 4" id="KW-0234">DNA repair</keyword>
<dbReference type="InterPro" id="IPR022572">
    <property type="entry name" value="DNA_rep/recomb_RecO_N"/>
</dbReference>
<protein>
    <recommendedName>
        <fullName evidence="4">DNA repair protein RecO</fullName>
    </recommendedName>
    <alternativeName>
        <fullName evidence="4">Recombination protein O</fullName>
    </alternativeName>
</protein>
<dbReference type="RefSeq" id="WP_377716103.1">
    <property type="nucleotide sequence ID" value="NZ_JBHTJM010000009.1"/>
</dbReference>
<dbReference type="InterPro" id="IPR003717">
    <property type="entry name" value="RecO"/>
</dbReference>
<comment type="function">
    <text evidence="4">Involved in DNA repair and RecF pathway recombination.</text>
</comment>
<keyword evidence="2 4" id="KW-0233">DNA recombination</keyword>
<comment type="similarity">
    <text evidence="4">Belongs to the RecO family.</text>
</comment>
<dbReference type="NCBIfam" id="TIGR00613">
    <property type="entry name" value="reco"/>
    <property type="match status" value="1"/>
</dbReference>
<evidence type="ECO:0000256" key="1">
    <source>
        <dbReference type="ARBA" id="ARBA00022763"/>
    </source>
</evidence>
<dbReference type="Proteomes" id="UP001596997">
    <property type="component" value="Unassembled WGS sequence"/>
</dbReference>
<dbReference type="Pfam" id="PF11967">
    <property type="entry name" value="RecO_N"/>
    <property type="match status" value="1"/>
</dbReference>
<organism evidence="6 7">
    <name type="scientific">Pseudofulvibacter geojedonensis</name>
    <dbReference type="NCBI Taxonomy" id="1123758"/>
    <lineage>
        <taxon>Bacteria</taxon>
        <taxon>Pseudomonadati</taxon>
        <taxon>Bacteroidota</taxon>
        <taxon>Flavobacteriia</taxon>
        <taxon>Flavobacteriales</taxon>
        <taxon>Flavobacteriaceae</taxon>
        <taxon>Pseudofulvibacter</taxon>
    </lineage>
</organism>
<dbReference type="PANTHER" id="PTHR33991:SF1">
    <property type="entry name" value="DNA REPAIR PROTEIN RECO"/>
    <property type="match status" value="1"/>
</dbReference>
<evidence type="ECO:0000313" key="7">
    <source>
        <dbReference type="Proteomes" id="UP001596997"/>
    </source>
</evidence>
<evidence type="ECO:0000256" key="2">
    <source>
        <dbReference type="ARBA" id="ARBA00023172"/>
    </source>
</evidence>
<keyword evidence="7" id="KW-1185">Reference proteome</keyword>
<dbReference type="InterPro" id="IPR012340">
    <property type="entry name" value="NA-bd_OB-fold"/>
</dbReference>
<dbReference type="InterPro" id="IPR037278">
    <property type="entry name" value="ARFGAP/RecO"/>
</dbReference>
<gene>
    <name evidence="4 6" type="primary">recO</name>
    <name evidence="6" type="ORF">ACFQ1O_11150</name>
</gene>
<name>A0ABW3I424_9FLAO</name>
<accession>A0ABW3I424</accession>
<feature type="domain" description="DNA replication/recombination mediator RecO N-terminal" evidence="5">
    <location>
        <begin position="1"/>
        <end position="82"/>
    </location>
</feature>
<evidence type="ECO:0000256" key="3">
    <source>
        <dbReference type="ARBA" id="ARBA00023204"/>
    </source>
</evidence>